<dbReference type="PANTHER" id="PTHR30270:SF0">
    <property type="entry name" value="THIAMINE-MONOPHOSPHATE KINASE"/>
    <property type="match status" value="1"/>
</dbReference>
<dbReference type="InterPro" id="IPR006283">
    <property type="entry name" value="ThiL-like"/>
</dbReference>
<feature type="binding site" evidence="2">
    <location>
        <position position="235"/>
    </location>
    <ligand>
        <name>Mg(2+)</name>
        <dbReference type="ChEBI" id="CHEBI:18420"/>
        <label>5</label>
    </ligand>
</feature>
<reference evidence="5 6" key="1">
    <citation type="submission" date="2020-03" db="EMBL/GenBank/DDBJ databases">
        <title>Genomic Encyclopedia of Type Strains, Phase IV (KMG-IV): sequencing the most valuable type-strain genomes for metagenomic binning, comparative biology and taxonomic classification.</title>
        <authorList>
            <person name="Goeker M."/>
        </authorList>
    </citation>
    <scope>NUCLEOTIDE SEQUENCE [LARGE SCALE GENOMIC DNA]</scope>
    <source>
        <strain evidence="5 6">DSM 103870</strain>
    </source>
</reference>
<accession>A0ABX0V600</accession>
<sequence length="343" mass="35377">MTVASLSEDALISQLFAPIAGAGSLDLRDDAALLPAPAGSELVLTVDVVVADVHFFRNDPPGTVARKALRVNLSDLAAKGAEPLGFLLALSLPKDTSLAWITAFSEGLGADARVYGCPLLGGDTVRTPGPLTVSITALGRVPTGYMVRRTGARAGDILAVTGTIGDSALGLRLRLAERDAGSPAGEGAPQEAGWRDVLTPAEQTHLTQRYLLPEPRNAVALALREHAGGAMDVSDGLIGDARKFLRASGVSGDIDLDRVPLSAAVHAAVEAAPELLLAAATGGDDYEVLCSVAPERFGAFQRLCEGANVPVAAIGRVTAGDAPLTVRRDGVEITVEHGSFSHF</sequence>
<feature type="binding site" evidence="2">
    <location>
        <position position="75"/>
    </location>
    <ligand>
        <name>Mg(2+)</name>
        <dbReference type="ChEBI" id="CHEBI:18420"/>
        <label>2</label>
    </ligand>
</feature>
<feature type="binding site" evidence="2">
    <location>
        <position position="234"/>
    </location>
    <ligand>
        <name>ATP</name>
        <dbReference type="ChEBI" id="CHEBI:30616"/>
    </ligand>
</feature>
<dbReference type="Pfam" id="PF02769">
    <property type="entry name" value="AIRS_C"/>
    <property type="match status" value="1"/>
</dbReference>
<evidence type="ECO:0000256" key="2">
    <source>
        <dbReference type="HAMAP-Rule" id="MF_02128"/>
    </source>
</evidence>
<comment type="similarity">
    <text evidence="2">Belongs to the thiamine-monophosphate kinase family.</text>
</comment>
<keyword evidence="2 5" id="KW-0808">Transferase</keyword>
<keyword evidence="2" id="KW-0479">Metal-binding</keyword>
<feature type="binding site" evidence="2">
    <location>
        <position position="123"/>
    </location>
    <ligand>
        <name>Mg(2+)</name>
        <dbReference type="ChEBI" id="CHEBI:18420"/>
        <label>1</label>
    </ligand>
</feature>
<dbReference type="NCBIfam" id="TIGR01379">
    <property type="entry name" value="thiL"/>
    <property type="match status" value="1"/>
</dbReference>
<feature type="binding site" evidence="2">
    <location>
        <position position="47"/>
    </location>
    <ligand>
        <name>Mg(2+)</name>
        <dbReference type="ChEBI" id="CHEBI:18420"/>
        <label>1</label>
    </ligand>
</feature>
<comment type="pathway">
    <text evidence="2">Cofactor biosynthesis; thiamine diphosphate biosynthesis; thiamine diphosphate from thiamine phosphate: step 1/1.</text>
</comment>
<feature type="binding site" evidence="2">
    <location>
        <begin position="122"/>
        <end position="123"/>
    </location>
    <ligand>
        <name>ATP</name>
        <dbReference type="ChEBI" id="CHEBI:30616"/>
    </ligand>
</feature>
<feature type="binding site" evidence="2">
    <location>
        <position position="54"/>
    </location>
    <ligand>
        <name>substrate</name>
    </ligand>
</feature>
<comment type="catalytic activity">
    <reaction evidence="2">
        <text>thiamine phosphate + ATP = thiamine diphosphate + ADP</text>
        <dbReference type="Rhea" id="RHEA:15913"/>
        <dbReference type="ChEBI" id="CHEBI:30616"/>
        <dbReference type="ChEBI" id="CHEBI:37575"/>
        <dbReference type="ChEBI" id="CHEBI:58937"/>
        <dbReference type="ChEBI" id="CHEBI:456216"/>
        <dbReference type="EC" id="2.7.4.16"/>
    </reaction>
</comment>
<dbReference type="RefSeq" id="WP_166955968.1">
    <property type="nucleotide sequence ID" value="NZ_JAASQI010000012.1"/>
</dbReference>
<keyword evidence="2" id="KW-0547">Nucleotide-binding</keyword>
<comment type="miscellaneous">
    <text evidence="2">Reaction mechanism of ThiL seems to utilize a direct, inline transfer of the gamma-phosphate of ATP to TMP rather than a phosphorylated enzyme intermediate.</text>
</comment>
<dbReference type="SUPFAM" id="SSF55326">
    <property type="entry name" value="PurM N-terminal domain-like"/>
    <property type="match status" value="1"/>
</dbReference>
<dbReference type="Gene3D" id="3.90.650.10">
    <property type="entry name" value="PurM-like C-terminal domain"/>
    <property type="match status" value="1"/>
</dbReference>
<keyword evidence="2 5" id="KW-0418">Kinase</keyword>
<dbReference type="InterPro" id="IPR036676">
    <property type="entry name" value="PurM-like_C_sf"/>
</dbReference>
<keyword evidence="1 2" id="KW-0784">Thiamine biosynthesis</keyword>
<keyword evidence="2" id="KW-0460">Magnesium</keyword>
<comment type="caution">
    <text evidence="2">Lacks conserved residue(s) required for the propagation of feature annotation.</text>
</comment>
<dbReference type="SUPFAM" id="SSF56042">
    <property type="entry name" value="PurM C-terminal domain-like"/>
    <property type="match status" value="1"/>
</dbReference>
<dbReference type="GO" id="GO:0009030">
    <property type="term" value="F:thiamine-phosphate kinase activity"/>
    <property type="evidence" value="ECO:0007669"/>
    <property type="project" value="UniProtKB-EC"/>
</dbReference>
<evidence type="ECO:0000256" key="1">
    <source>
        <dbReference type="ARBA" id="ARBA00022977"/>
    </source>
</evidence>
<evidence type="ECO:0000259" key="4">
    <source>
        <dbReference type="Pfam" id="PF02769"/>
    </source>
</evidence>
<dbReference type="EMBL" id="JAASQI010000012">
    <property type="protein sequence ID" value="NIJ60013.1"/>
    <property type="molecule type" value="Genomic_DNA"/>
</dbReference>
<dbReference type="InterPro" id="IPR016188">
    <property type="entry name" value="PurM-like_N"/>
</dbReference>
<dbReference type="Pfam" id="PF00586">
    <property type="entry name" value="AIRS"/>
    <property type="match status" value="1"/>
</dbReference>
<protein>
    <recommendedName>
        <fullName evidence="2">Thiamine-monophosphate kinase</fullName>
        <shortName evidence="2">TMP kinase</shortName>
        <shortName evidence="2">Thiamine-phosphate kinase</shortName>
        <ecNumber evidence="2">2.7.4.16</ecNumber>
    </recommendedName>
</protein>
<proteinExistence type="inferred from homology"/>
<comment type="function">
    <text evidence="2">Catalyzes the ATP-dependent phosphorylation of thiamine-monophosphate (TMP) to form thiamine-pyrophosphate (TPP), the active form of vitamin B1.</text>
</comment>
<feature type="domain" description="PurM-like C-terminal" evidence="4">
    <location>
        <begin position="153"/>
        <end position="321"/>
    </location>
</feature>
<dbReference type="InterPro" id="IPR036921">
    <property type="entry name" value="PurM-like_N_sf"/>
</dbReference>
<feature type="binding site" evidence="2">
    <location>
        <position position="149"/>
    </location>
    <ligand>
        <name>ATP</name>
        <dbReference type="ChEBI" id="CHEBI:30616"/>
    </ligand>
</feature>
<feature type="binding site" evidence="2">
    <location>
        <position position="30"/>
    </location>
    <ligand>
        <name>Mg(2+)</name>
        <dbReference type="ChEBI" id="CHEBI:18420"/>
        <label>3</label>
    </ligand>
</feature>
<dbReference type="InterPro" id="IPR010918">
    <property type="entry name" value="PurM-like_C_dom"/>
</dbReference>
<feature type="domain" description="PurM-like N-terminal" evidence="3">
    <location>
        <begin position="29"/>
        <end position="141"/>
    </location>
</feature>
<dbReference type="CDD" id="cd02194">
    <property type="entry name" value="ThiL"/>
    <property type="match status" value="1"/>
</dbReference>
<dbReference type="Gene3D" id="3.30.1330.10">
    <property type="entry name" value="PurM-like, N-terminal domain"/>
    <property type="match status" value="1"/>
</dbReference>
<dbReference type="EC" id="2.7.4.16" evidence="2"/>
<evidence type="ECO:0000313" key="6">
    <source>
        <dbReference type="Proteomes" id="UP001429580"/>
    </source>
</evidence>
<feature type="binding site" evidence="2">
    <location>
        <position position="284"/>
    </location>
    <ligand>
        <name>substrate</name>
    </ligand>
</feature>
<organism evidence="5 6">
    <name type="scientific">Pseudochelatococcus lubricantis</name>
    <dbReference type="NCBI Taxonomy" id="1538102"/>
    <lineage>
        <taxon>Bacteria</taxon>
        <taxon>Pseudomonadati</taxon>
        <taxon>Pseudomonadota</taxon>
        <taxon>Alphaproteobacteria</taxon>
        <taxon>Hyphomicrobiales</taxon>
        <taxon>Chelatococcaceae</taxon>
        <taxon>Pseudochelatococcus</taxon>
    </lineage>
</organism>
<feature type="binding site" evidence="2">
    <location>
        <position position="340"/>
    </location>
    <ligand>
        <name>substrate</name>
    </ligand>
</feature>
<feature type="binding site" evidence="2">
    <location>
        <position position="45"/>
    </location>
    <ligand>
        <name>Mg(2+)</name>
        <dbReference type="ChEBI" id="CHEBI:18420"/>
        <label>4</label>
    </ligand>
</feature>
<keyword evidence="2" id="KW-0067">ATP-binding</keyword>
<dbReference type="PANTHER" id="PTHR30270">
    <property type="entry name" value="THIAMINE-MONOPHOSPHATE KINASE"/>
    <property type="match status" value="1"/>
</dbReference>
<evidence type="ECO:0000259" key="3">
    <source>
        <dbReference type="Pfam" id="PF00586"/>
    </source>
</evidence>
<feature type="binding site" evidence="2">
    <location>
        <position position="47"/>
    </location>
    <ligand>
        <name>Mg(2+)</name>
        <dbReference type="ChEBI" id="CHEBI:18420"/>
        <label>2</label>
    </ligand>
</feature>
<gene>
    <name evidence="2" type="primary">thiL</name>
    <name evidence="5" type="ORF">FHS82_003876</name>
</gene>
<feature type="binding site" evidence="2">
    <location>
        <position position="30"/>
    </location>
    <ligand>
        <name>Mg(2+)</name>
        <dbReference type="ChEBI" id="CHEBI:18420"/>
        <label>4</label>
    </ligand>
</feature>
<keyword evidence="6" id="KW-1185">Reference proteome</keyword>
<dbReference type="HAMAP" id="MF_02128">
    <property type="entry name" value="TMP_kinase"/>
    <property type="match status" value="1"/>
</dbReference>
<feature type="binding site" evidence="2">
    <location>
        <position position="75"/>
    </location>
    <ligand>
        <name>Mg(2+)</name>
        <dbReference type="ChEBI" id="CHEBI:18420"/>
        <label>3</label>
    </ligand>
</feature>
<feature type="binding site" evidence="2">
    <location>
        <position position="232"/>
    </location>
    <ligand>
        <name>Mg(2+)</name>
        <dbReference type="ChEBI" id="CHEBI:18420"/>
        <label>3</label>
    </ligand>
</feature>
<evidence type="ECO:0000313" key="5">
    <source>
        <dbReference type="EMBL" id="NIJ60013.1"/>
    </source>
</evidence>
<feature type="binding site" evidence="2">
    <location>
        <position position="75"/>
    </location>
    <ligand>
        <name>Mg(2+)</name>
        <dbReference type="ChEBI" id="CHEBI:18420"/>
        <label>4</label>
    </ligand>
</feature>
<name>A0ABX0V600_9HYPH</name>
<dbReference type="PIRSF" id="PIRSF005303">
    <property type="entry name" value="Thiam_monoph_kin"/>
    <property type="match status" value="1"/>
</dbReference>
<comment type="caution">
    <text evidence="5">The sequence shown here is derived from an EMBL/GenBank/DDBJ whole genome shotgun (WGS) entry which is preliminary data.</text>
</comment>
<dbReference type="Proteomes" id="UP001429580">
    <property type="component" value="Unassembled WGS sequence"/>
</dbReference>